<sequence length="66" mass="7165">MRWKSDLATPPVGNHNRENGQHDKAAPLSTRTCEPAVNSPGSHMLKKSFIGPGRLASDRGQLILNC</sequence>
<feature type="region of interest" description="Disordered" evidence="1">
    <location>
        <begin position="1"/>
        <end position="45"/>
    </location>
</feature>
<name>A0A517YGR8_9BACT</name>
<feature type="compositionally biased region" description="Basic and acidic residues" evidence="1">
    <location>
        <begin position="15"/>
        <end position="25"/>
    </location>
</feature>
<evidence type="ECO:0000313" key="3">
    <source>
        <dbReference type="Proteomes" id="UP000315017"/>
    </source>
</evidence>
<organism evidence="2 3">
    <name type="scientific">Anatilimnocola aggregata</name>
    <dbReference type="NCBI Taxonomy" id="2528021"/>
    <lineage>
        <taxon>Bacteria</taxon>
        <taxon>Pseudomonadati</taxon>
        <taxon>Planctomycetota</taxon>
        <taxon>Planctomycetia</taxon>
        <taxon>Pirellulales</taxon>
        <taxon>Pirellulaceae</taxon>
        <taxon>Anatilimnocola</taxon>
    </lineage>
</organism>
<dbReference type="KEGG" id="aagg:ETAA8_45190"/>
<dbReference type="AlphaFoldDB" id="A0A517YGR8"/>
<protein>
    <submittedName>
        <fullName evidence="2">Uncharacterized protein</fullName>
    </submittedName>
</protein>
<proteinExistence type="predicted"/>
<reference evidence="2 3" key="1">
    <citation type="submission" date="2019-02" db="EMBL/GenBank/DDBJ databases">
        <title>Deep-cultivation of Planctomycetes and their phenomic and genomic characterization uncovers novel biology.</title>
        <authorList>
            <person name="Wiegand S."/>
            <person name="Jogler M."/>
            <person name="Boedeker C."/>
            <person name="Pinto D."/>
            <person name="Vollmers J."/>
            <person name="Rivas-Marin E."/>
            <person name="Kohn T."/>
            <person name="Peeters S.H."/>
            <person name="Heuer A."/>
            <person name="Rast P."/>
            <person name="Oberbeckmann S."/>
            <person name="Bunk B."/>
            <person name="Jeske O."/>
            <person name="Meyerdierks A."/>
            <person name="Storesund J.E."/>
            <person name="Kallscheuer N."/>
            <person name="Luecker S."/>
            <person name="Lage O.M."/>
            <person name="Pohl T."/>
            <person name="Merkel B.J."/>
            <person name="Hornburger P."/>
            <person name="Mueller R.-W."/>
            <person name="Bruemmer F."/>
            <person name="Labrenz M."/>
            <person name="Spormann A.M."/>
            <person name="Op den Camp H."/>
            <person name="Overmann J."/>
            <person name="Amann R."/>
            <person name="Jetten M.S.M."/>
            <person name="Mascher T."/>
            <person name="Medema M.H."/>
            <person name="Devos D.P."/>
            <person name="Kaster A.-K."/>
            <person name="Ovreas L."/>
            <person name="Rohde M."/>
            <person name="Galperin M.Y."/>
            <person name="Jogler C."/>
        </authorList>
    </citation>
    <scope>NUCLEOTIDE SEQUENCE [LARGE SCALE GENOMIC DNA]</scope>
    <source>
        <strain evidence="2 3">ETA_A8</strain>
    </source>
</reference>
<accession>A0A517YGR8</accession>
<gene>
    <name evidence="2" type="ORF">ETAA8_45190</name>
</gene>
<dbReference type="EMBL" id="CP036274">
    <property type="protein sequence ID" value="QDU29409.1"/>
    <property type="molecule type" value="Genomic_DNA"/>
</dbReference>
<keyword evidence="3" id="KW-1185">Reference proteome</keyword>
<dbReference type="Proteomes" id="UP000315017">
    <property type="component" value="Chromosome"/>
</dbReference>
<evidence type="ECO:0000256" key="1">
    <source>
        <dbReference type="SAM" id="MobiDB-lite"/>
    </source>
</evidence>
<evidence type="ECO:0000313" key="2">
    <source>
        <dbReference type="EMBL" id="QDU29409.1"/>
    </source>
</evidence>